<dbReference type="Proteomes" id="UP000184041">
    <property type="component" value="Unassembled WGS sequence"/>
</dbReference>
<dbReference type="AlphaFoldDB" id="A0A1M4SDU0"/>
<reference evidence="1 2" key="1">
    <citation type="submission" date="2016-11" db="EMBL/GenBank/DDBJ databases">
        <authorList>
            <person name="Jaros S."/>
            <person name="Januszkiewicz K."/>
            <person name="Wedrychowicz H."/>
        </authorList>
    </citation>
    <scope>NUCLEOTIDE SEQUENCE [LARGE SCALE GENOMIC DNA]</scope>
    <source>
        <strain evidence="1 2">DSM 21986</strain>
    </source>
</reference>
<dbReference type="EMBL" id="FQUS01000001">
    <property type="protein sequence ID" value="SHE30322.1"/>
    <property type="molecule type" value="Genomic_DNA"/>
</dbReference>
<proteinExistence type="predicted"/>
<sequence>MRDGTFLVSYRQYDEYENKGKASFVYYVIQDNKGHIVSDPVFKQKGLTYLVHEKPGGNMRRMHSFPFHGKPLLAVSGDDYLYTARTEKFKIDVYNKEGQLVSTIQQPFDNRIFAKDEVLARYEETNYMWQLGDGIALEMIREADNLPEEWPALEAMFFDDEDRLWISTIVDDFEIFQWWMLKKSGEVITKFEWPRDHSIEKVRNGKLYTRETEEETELEEIVRYDIKVI</sequence>
<protein>
    <submittedName>
        <fullName evidence="1">Uncharacterized protein</fullName>
    </submittedName>
</protein>
<evidence type="ECO:0000313" key="1">
    <source>
        <dbReference type="EMBL" id="SHE30322.1"/>
    </source>
</evidence>
<name>A0A1M4SDU0_9BACT</name>
<accession>A0A1M4SDU0</accession>
<gene>
    <name evidence="1" type="ORF">SAMN05443144_1017</name>
</gene>
<keyword evidence="2" id="KW-1185">Reference proteome</keyword>
<evidence type="ECO:0000313" key="2">
    <source>
        <dbReference type="Proteomes" id="UP000184041"/>
    </source>
</evidence>
<organism evidence="1 2">
    <name type="scientific">Fodinibius roseus</name>
    <dbReference type="NCBI Taxonomy" id="1194090"/>
    <lineage>
        <taxon>Bacteria</taxon>
        <taxon>Pseudomonadati</taxon>
        <taxon>Balneolota</taxon>
        <taxon>Balneolia</taxon>
        <taxon>Balneolales</taxon>
        <taxon>Balneolaceae</taxon>
        <taxon>Fodinibius</taxon>
    </lineage>
</organism>
<dbReference type="STRING" id="1194090.SAMN05443144_1017"/>